<proteinExistence type="inferred from homology"/>
<dbReference type="InterPro" id="IPR051487">
    <property type="entry name" value="Ser/Thr_Proteases_Immune/Dev"/>
</dbReference>
<evidence type="ECO:0000313" key="12">
    <source>
        <dbReference type="Proteomes" id="UP000478052"/>
    </source>
</evidence>
<evidence type="ECO:0000256" key="8">
    <source>
        <dbReference type="RuleBase" id="RU363034"/>
    </source>
</evidence>
<keyword evidence="2" id="KW-0964">Secreted</keyword>
<keyword evidence="4 8" id="KW-0378">Hydrolase</keyword>
<protein>
    <submittedName>
        <fullName evidence="11">Venom protease-like</fullName>
    </submittedName>
</protein>
<dbReference type="Proteomes" id="UP000478052">
    <property type="component" value="Unassembled WGS sequence"/>
</dbReference>
<evidence type="ECO:0000256" key="1">
    <source>
        <dbReference type="ARBA" id="ARBA00004613"/>
    </source>
</evidence>
<dbReference type="GO" id="GO:0004252">
    <property type="term" value="F:serine-type endopeptidase activity"/>
    <property type="evidence" value="ECO:0007669"/>
    <property type="project" value="InterPro"/>
</dbReference>
<name>A0A6G0Z2Y7_APHCR</name>
<gene>
    <name evidence="11" type="ORF">FWK35_00007288</name>
</gene>
<dbReference type="InterPro" id="IPR001314">
    <property type="entry name" value="Peptidase_S1A"/>
</dbReference>
<sequence>MMRSYTTLQHFLTVLILCLMNLGYNAQILELYEGTITIFNGDICRKGDGKTSNSICRNIENCPVAKEGLKKNIIPQLCSFSGSVPIVCCPPENKTLTVNPSTSTSTTKKPSVLQTYSATEMCAEYSELIYYTIKDPILISNQNNYLKVKDCYDAITLITNGTEAKPKEFPHMALLGYSEKPDGSWFCGGTLISKNFVLTAAHCEKFGSKLTQTYAQWVRLGDLDYSSETDEARPKDYKIVERIVHPNYKPPSLYNDIALFRLERDVEFSAFVRPICLNTDHSFRPPAIIATGWGRTETASLPSSQLLKVRIDTIPAKECDKSYLYLTNRNKKISQGIVDDLMVCAGNAEGGNDTCAGDSGGPIQIKHNKYMCMYSQIGITSFAGVSCGEKDSPAVYTRVSKYISWIEQIVWPKIK</sequence>
<keyword evidence="9" id="KW-0732">Signal</keyword>
<reference evidence="11 12" key="1">
    <citation type="submission" date="2019-08" db="EMBL/GenBank/DDBJ databases">
        <title>Whole genome of Aphis craccivora.</title>
        <authorList>
            <person name="Voronova N.V."/>
            <person name="Shulinski R.S."/>
            <person name="Bandarenka Y.V."/>
            <person name="Zhorov D.G."/>
            <person name="Warner D."/>
        </authorList>
    </citation>
    <scope>NUCLEOTIDE SEQUENCE [LARGE SCALE GENOMIC DNA]</scope>
    <source>
        <strain evidence="11">180601</strain>
        <tissue evidence="11">Whole Body</tissue>
    </source>
</reference>
<dbReference type="PROSITE" id="PS00134">
    <property type="entry name" value="TRYPSIN_HIS"/>
    <property type="match status" value="1"/>
</dbReference>
<dbReference type="InterPro" id="IPR043504">
    <property type="entry name" value="Peptidase_S1_PA_chymotrypsin"/>
</dbReference>
<comment type="subcellular location">
    <subcellularLocation>
        <location evidence="1">Secreted</location>
    </subcellularLocation>
</comment>
<keyword evidence="12" id="KW-1185">Reference proteome</keyword>
<keyword evidence="3 8" id="KW-0645">Protease</keyword>
<organism evidence="11 12">
    <name type="scientific">Aphis craccivora</name>
    <name type="common">Cowpea aphid</name>
    <dbReference type="NCBI Taxonomy" id="307492"/>
    <lineage>
        <taxon>Eukaryota</taxon>
        <taxon>Metazoa</taxon>
        <taxon>Ecdysozoa</taxon>
        <taxon>Arthropoda</taxon>
        <taxon>Hexapoda</taxon>
        <taxon>Insecta</taxon>
        <taxon>Pterygota</taxon>
        <taxon>Neoptera</taxon>
        <taxon>Paraneoptera</taxon>
        <taxon>Hemiptera</taxon>
        <taxon>Sternorrhyncha</taxon>
        <taxon>Aphidomorpha</taxon>
        <taxon>Aphidoidea</taxon>
        <taxon>Aphididae</taxon>
        <taxon>Aphidini</taxon>
        <taxon>Aphis</taxon>
        <taxon>Aphis</taxon>
    </lineage>
</organism>
<evidence type="ECO:0000256" key="3">
    <source>
        <dbReference type="ARBA" id="ARBA00022670"/>
    </source>
</evidence>
<dbReference type="GO" id="GO:0006508">
    <property type="term" value="P:proteolysis"/>
    <property type="evidence" value="ECO:0007669"/>
    <property type="project" value="UniProtKB-KW"/>
</dbReference>
<dbReference type="Gene3D" id="2.40.10.10">
    <property type="entry name" value="Trypsin-like serine proteases"/>
    <property type="match status" value="2"/>
</dbReference>
<dbReference type="InterPro" id="IPR033116">
    <property type="entry name" value="TRYPSIN_SER"/>
</dbReference>
<evidence type="ECO:0000256" key="5">
    <source>
        <dbReference type="ARBA" id="ARBA00022825"/>
    </source>
</evidence>
<keyword evidence="6" id="KW-1015">Disulfide bond</keyword>
<dbReference type="PROSITE" id="PS00135">
    <property type="entry name" value="TRYPSIN_SER"/>
    <property type="match status" value="1"/>
</dbReference>
<dbReference type="InterPro" id="IPR018114">
    <property type="entry name" value="TRYPSIN_HIS"/>
</dbReference>
<dbReference type="InterPro" id="IPR001254">
    <property type="entry name" value="Trypsin_dom"/>
</dbReference>
<dbReference type="OrthoDB" id="6339452at2759"/>
<comment type="caution">
    <text evidence="11">The sequence shown here is derived from an EMBL/GenBank/DDBJ whole genome shotgun (WGS) entry which is preliminary data.</text>
</comment>
<feature type="chain" id="PRO_5026256847" evidence="9">
    <location>
        <begin position="27"/>
        <end position="415"/>
    </location>
</feature>
<dbReference type="GO" id="GO:0005576">
    <property type="term" value="C:extracellular region"/>
    <property type="evidence" value="ECO:0007669"/>
    <property type="project" value="UniProtKB-SubCell"/>
</dbReference>
<dbReference type="CDD" id="cd00190">
    <property type="entry name" value="Tryp_SPc"/>
    <property type="match status" value="1"/>
</dbReference>
<dbReference type="EMBL" id="VUJU01001567">
    <property type="protein sequence ID" value="KAF0764721.1"/>
    <property type="molecule type" value="Genomic_DNA"/>
</dbReference>
<evidence type="ECO:0000259" key="10">
    <source>
        <dbReference type="PROSITE" id="PS50240"/>
    </source>
</evidence>
<accession>A0A6G0Z2Y7</accession>
<evidence type="ECO:0000256" key="6">
    <source>
        <dbReference type="ARBA" id="ARBA00023157"/>
    </source>
</evidence>
<feature type="domain" description="Peptidase S1" evidence="10">
    <location>
        <begin position="158"/>
        <end position="411"/>
    </location>
</feature>
<dbReference type="PROSITE" id="PS50240">
    <property type="entry name" value="TRYPSIN_DOM"/>
    <property type="match status" value="1"/>
</dbReference>
<comment type="similarity">
    <text evidence="7">Belongs to the peptidase S1 family. CLIP subfamily.</text>
</comment>
<dbReference type="SUPFAM" id="SSF50494">
    <property type="entry name" value="Trypsin-like serine proteases"/>
    <property type="match status" value="1"/>
</dbReference>
<dbReference type="PANTHER" id="PTHR24256">
    <property type="entry name" value="TRYPTASE-RELATED"/>
    <property type="match status" value="1"/>
</dbReference>
<evidence type="ECO:0000256" key="9">
    <source>
        <dbReference type="SAM" id="SignalP"/>
    </source>
</evidence>
<evidence type="ECO:0000256" key="4">
    <source>
        <dbReference type="ARBA" id="ARBA00022801"/>
    </source>
</evidence>
<dbReference type="InterPro" id="IPR009003">
    <property type="entry name" value="Peptidase_S1_PA"/>
</dbReference>
<dbReference type="FunFam" id="2.40.10.10:FF:000015">
    <property type="entry name" value="Atrial natriuretic peptide-converting enzyme"/>
    <property type="match status" value="1"/>
</dbReference>
<dbReference type="PRINTS" id="PR00722">
    <property type="entry name" value="CHYMOTRYPSIN"/>
</dbReference>
<dbReference type="AlphaFoldDB" id="A0A6G0Z2Y7"/>
<evidence type="ECO:0000256" key="7">
    <source>
        <dbReference type="ARBA" id="ARBA00024195"/>
    </source>
</evidence>
<evidence type="ECO:0000313" key="11">
    <source>
        <dbReference type="EMBL" id="KAF0764721.1"/>
    </source>
</evidence>
<feature type="signal peptide" evidence="9">
    <location>
        <begin position="1"/>
        <end position="26"/>
    </location>
</feature>
<dbReference type="SMART" id="SM00020">
    <property type="entry name" value="Tryp_SPc"/>
    <property type="match status" value="1"/>
</dbReference>
<dbReference type="Pfam" id="PF00089">
    <property type="entry name" value="Trypsin"/>
    <property type="match status" value="1"/>
</dbReference>
<evidence type="ECO:0000256" key="2">
    <source>
        <dbReference type="ARBA" id="ARBA00022525"/>
    </source>
</evidence>
<keyword evidence="5 8" id="KW-0720">Serine protease</keyword>